<feature type="region of interest" description="Disordered" evidence="1">
    <location>
        <begin position="197"/>
        <end position="231"/>
    </location>
</feature>
<feature type="compositionally biased region" description="Basic and acidic residues" evidence="1">
    <location>
        <begin position="212"/>
        <end position="223"/>
    </location>
</feature>
<accession>A0A7I7S449</accession>
<evidence type="ECO:0000259" key="3">
    <source>
        <dbReference type="Pfam" id="PF21906"/>
    </source>
</evidence>
<sequence>MREIAINRTIHQGADTMARLDEYPQPSVAVDTAVLTLEPNGGDLLVLQVPRPNERGWALPGTFMHVDELLEQAVHRSLRDKAGVTGLRPRQLHVFDAIDRDDRGRVLSVAHMAVVPLAALDERFADRTRLMPVSRPGRMWRDHEAIIDAAVARLRAKYAEYPDPDRLAGETFTLSDLRRVHEAVAGEPIPRDAFARRLTRRGLIEPTGETTEGSRGRPAEVYRRQGSPMRR</sequence>
<evidence type="ECO:0000256" key="1">
    <source>
        <dbReference type="SAM" id="MobiDB-lite"/>
    </source>
</evidence>
<keyword evidence="4" id="KW-0378">Hydrolase</keyword>
<geneLocation type="plasmid" evidence="5">
    <name>pjcm18538 dna</name>
</geneLocation>
<dbReference type="Gene3D" id="1.10.10.10">
    <property type="entry name" value="Winged helix-like DNA-binding domain superfamily/Winged helix DNA-binding domain"/>
    <property type="match status" value="1"/>
</dbReference>
<dbReference type="SUPFAM" id="SSF55811">
    <property type="entry name" value="Nudix"/>
    <property type="match status" value="1"/>
</dbReference>
<dbReference type="InterPro" id="IPR000086">
    <property type="entry name" value="NUDIX_hydrolase_dom"/>
</dbReference>
<dbReference type="CDD" id="cd18873">
    <property type="entry name" value="NUDIX_NadM_like"/>
    <property type="match status" value="1"/>
</dbReference>
<organism evidence="4 5">
    <name type="scientific">Mycolicibacterium arabiense</name>
    <dbReference type="NCBI Taxonomy" id="1286181"/>
    <lineage>
        <taxon>Bacteria</taxon>
        <taxon>Bacillati</taxon>
        <taxon>Actinomycetota</taxon>
        <taxon>Actinomycetes</taxon>
        <taxon>Mycobacteriales</taxon>
        <taxon>Mycobacteriaceae</taxon>
        <taxon>Mycolicibacterium</taxon>
    </lineage>
</organism>
<dbReference type="Pfam" id="PF21906">
    <property type="entry name" value="WHD_NrtR"/>
    <property type="match status" value="1"/>
</dbReference>
<dbReference type="AlphaFoldDB" id="A0A7I7S449"/>
<dbReference type="PANTHER" id="PTHR43736:SF4">
    <property type="entry name" value="SLR1690 PROTEIN"/>
    <property type="match status" value="1"/>
</dbReference>
<dbReference type="GO" id="GO:0016787">
    <property type="term" value="F:hydrolase activity"/>
    <property type="evidence" value="ECO:0007669"/>
    <property type="project" value="UniProtKB-KW"/>
</dbReference>
<dbReference type="InterPro" id="IPR054105">
    <property type="entry name" value="WHD_NrtR"/>
</dbReference>
<dbReference type="KEGG" id="marz:MARA_50960"/>
<evidence type="ECO:0000313" key="4">
    <source>
        <dbReference type="EMBL" id="BBY51628.1"/>
    </source>
</evidence>
<evidence type="ECO:0000313" key="5">
    <source>
        <dbReference type="Proteomes" id="UP000467428"/>
    </source>
</evidence>
<dbReference type="InterPro" id="IPR036388">
    <property type="entry name" value="WH-like_DNA-bd_sf"/>
</dbReference>
<dbReference type="SUPFAM" id="SSF46785">
    <property type="entry name" value="Winged helix' DNA-binding domain"/>
    <property type="match status" value="1"/>
</dbReference>
<dbReference type="InterPro" id="IPR015797">
    <property type="entry name" value="NUDIX_hydrolase-like_dom_sf"/>
</dbReference>
<name>A0A7I7S449_9MYCO</name>
<dbReference type="EMBL" id="AP022593">
    <property type="protein sequence ID" value="BBY51628.1"/>
    <property type="molecule type" value="Genomic_DNA"/>
</dbReference>
<feature type="domain" description="NrtR DNA-binding winged helix" evidence="3">
    <location>
        <begin position="168"/>
        <end position="223"/>
    </location>
</feature>
<evidence type="ECO:0000259" key="2">
    <source>
        <dbReference type="Pfam" id="PF00293"/>
    </source>
</evidence>
<reference evidence="4 5" key="1">
    <citation type="journal article" date="2019" name="Emerg. Microbes Infect.">
        <title>Comprehensive subspecies identification of 175 nontuberculous mycobacteria species based on 7547 genomic profiles.</title>
        <authorList>
            <person name="Matsumoto Y."/>
            <person name="Kinjo T."/>
            <person name="Motooka D."/>
            <person name="Nabeya D."/>
            <person name="Jung N."/>
            <person name="Uechi K."/>
            <person name="Horii T."/>
            <person name="Iida T."/>
            <person name="Fujita J."/>
            <person name="Nakamura S."/>
        </authorList>
    </citation>
    <scope>NUCLEOTIDE SEQUENCE [LARGE SCALE GENOMIC DNA]</scope>
    <source>
        <strain evidence="4 5">JCM 18538</strain>
    </source>
</reference>
<feature type="domain" description="Nudix hydrolase" evidence="2">
    <location>
        <begin position="32"/>
        <end position="105"/>
    </location>
</feature>
<dbReference type="Pfam" id="PF00293">
    <property type="entry name" value="NUDIX"/>
    <property type="match status" value="1"/>
</dbReference>
<proteinExistence type="predicted"/>
<dbReference type="Proteomes" id="UP000467428">
    <property type="component" value="Chromosome"/>
</dbReference>
<dbReference type="Gene3D" id="3.90.79.10">
    <property type="entry name" value="Nucleoside Triphosphate Pyrophosphohydrolase"/>
    <property type="match status" value="1"/>
</dbReference>
<keyword evidence="5" id="KW-1185">Reference proteome</keyword>
<dbReference type="InterPro" id="IPR036390">
    <property type="entry name" value="WH_DNA-bd_sf"/>
</dbReference>
<protein>
    <submittedName>
        <fullName evidence="4">NUDIX hydrolase</fullName>
    </submittedName>
</protein>
<gene>
    <name evidence="4" type="ORF">MARA_50960</name>
</gene>
<dbReference type="PANTHER" id="PTHR43736">
    <property type="entry name" value="ADP-RIBOSE PYROPHOSPHATASE"/>
    <property type="match status" value="1"/>
</dbReference>